<evidence type="ECO:0000256" key="3">
    <source>
        <dbReference type="ARBA" id="ARBA00022801"/>
    </source>
</evidence>
<comment type="caution">
    <text evidence="12">The sequence shown here is derived from an EMBL/GenBank/DDBJ whole genome shotgun (WGS) entry which is preliminary data.</text>
</comment>
<evidence type="ECO:0000259" key="10">
    <source>
        <dbReference type="PROSITE" id="PS50240"/>
    </source>
</evidence>
<dbReference type="InterPro" id="IPR038565">
    <property type="entry name" value="CLIP_sf"/>
</dbReference>
<dbReference type="InterPro" id="IPR001254">
    <property type="entry name" value="Trypsin_dom"/>
</dbReference>
<feature type="domain" description="Peptidase S1" evidence="10">
    <location>
        <begin position="112"/>
        <end position="367"/>
    </location>
</feature>
<dbReference type="InterPro" id="IPR018114">
    <property type="entry name" value="TRYPSIN_HIS"/>
</dbReference>
<keyword evidence="3 8" id="KW-0378">Hydrolase</keyword>
<evidence type="ECO:0000256" key="6">
    <source>
        <dbReference type="ARBA" id="ARBA00023180"/>
    </source>
</evidence>
<dbReference type="EC" id="3.4.21.-" evidence="8"/>
<feature type="chain" id="PRO_5023964410" description="CLIP domain-containing serine protease" evidence="9">
    <location>
        <begin position="22"/>
        <end position="368"/>
    </location>
</feature>
<dbReference type="InterPro" id="IPR022700">
    <property type="entry name" value="CLIP"/>
</dbReference>
<dbReference type="PANTHER" id="PTHR24258">
    <property type="entry name" value="SERINE PROTEASE-RELATED"/>
    <property type="match status" value="1"/>
</dbReference>
<evidence type="ECO:0000259" key="11">
    <source>
        <dbReference type="PROSITE" id="PS51888"/>
    </source>
</evidence>
<gene>
    <name evidence="12" type="ORF">AMK59_7278</name>
</gene>
<dbReference type="InterPro" id="IPR043504">
    <property type="entry name" value="Peptidase_S1_PA_chymotrypsin"/>
</dbReference>
<dbReference type="Gene3D" id="3.30.1640.30">
    <property type="match status" value="1"/>
</dbReference>
<evidence type="ECO:0000256" key="2">
    <source>
        <dbReference type="ARBA" id="ARBA00022729"/>
    </source>
</evidence>
<dbReference type="SMART" id="SM00680">
    <property type="entry name" value="CLIP"/>
    <property type="match status" value="1"/>
</dbReference>
<dbReference type="InterPro" id="IPR001314">
    <property type="entry name" value="Peptidase_S1A"/>
</dbReference>
<evidence type="ECO:0000256" key="8">
    <source>
        <dbReference type="RuleBase" id="RU363034"/>
    </source>
</evidence>
<comment type="domain">
    <text evidence="9">The clip domain consists of 35-55 residues which are 'knitted' together usually by 3 conserved disulfide bonds forming a clip-like compact structure.</text>
</comment>
<keyword evidence="4 8" id="KW-0720">Serine protease</keyword>
<dbReference type="PROSITE" id="PS50240">
    <property type="entry name" value="TRYPSIN_DOM"/>
    <property type="match status" value="1"/>
</dbReference>
<dbReference type="PANTHER" id="PTHR24258:SF144">
    <property type="entry name" value="GH14088P"/>
    <property type="match status" value="1"/>
</dbReference>
<comment type="subcellular location">
    <subcellularLocation>
        <location evidence="9">Secreted</location>
    </subcellularLocation>
</comment>
<name>A0A0T6AZY2_9SCAR</name>
<dbReference type="Proteomes" id="UP000051574">
    <property type="component" value="Unassembled WGS sequence"/>
</dbReference>
<dbReference type="GO" id="GO:0005576">
    <property type="term" value="C:extracellular region"/>
    <property type="evidence" value="ECO:0007669"/>
    <property type="project" value="UniProtKB-SubCell"/>
</dbReference>
<dbReference type="InterPro" id="IPR033116">
    <property type="entry name" value="TRYPSIN_SER"/>
</dbReference>
<dbReference type="Pfam" id="PF00089">
    <property type="entry name" value="Trypsin"/>
    <property type="match status" value="1"/>
</dbReference>
<feature type="signal peptide" evidence="9">
    <location>
        <begin position="1"/>
        <end position="21"/>
    </location>
</feature>
<keyword evidence="1 8" id="KW-0645">Protease</keyword>
<evidence type="ECO:0000256" key="1">
    <source>
        <dbReference type="ARBA" id="ARBA00022670"/>
    </source>
</evidence>
<dbReference type="PROSITE" id="PS51888">
    <property type="entry name" value="CLIP"/>
    <property type="match status" value="1"/>
</dbReference>
<dbReference type="OrthoDB" id="8114044at2759"/>
<dbReference type="Gene3D" id="2.40.10.10">
    <property type="entry name" value="Trypsin-like serine proteases"/>
    <property type="match status" value="2"/>
</dbReference>
<dbReference type="GO" id="GO:0006508">
    <property type="term" value="P:proteolysis"/>
    <property type="evidence" value="ECO:0007669"/>
    <property type="project" value="UniProtKB-KW"/>
</dbReference>
<reference evidence="12 13" key="1">
    <citation type="submission" date="2015-09" db="EMBL/GenBank/DDBJ databases">
        <title>Draft genome of the scarab beetle Oryctes borbonicus.</title>
        <authorList>
            <person name="Meyer J.M."/>
            <person name="Markov G.V."/>
            <person name="Baskaran P."/>
            <person name="Herrmann M."/>
            <person name="Sommer R.J."/>
            <person name="Roedelsperger C."/>
        </authorList>
    </citation>
    <scope>NUCLEOTIDE SEQUENCE [LARGE SCALE GENOMIC DNA]</scope>
    <source>
        <strain evidence="12">OB123</strain>
        <tissue evidence="12">Whole animal</tissue>
    </source>
</reference>
<keyword evidence="2 9" id="KW-0732">Signal</keyword>
<evidence type="ECO:0000313" key="13">
    <source>
        <dbReference type="Proteomes" id="UP000051574"/>
    </source>
</evidence>
<keyword evidence="5" id="KW-1015">Disulfide bond</keyword>
<dbReference type="GO" id="GO:0004252">
    <property type="term" value="F:serine-type endopeptidase activity"/>
    <property type="evidence" value="ECO:0007669"/>
    <property type="project" value="UniProtKB-UniRule"/>
</dbReference>
<evidence type="ECO:0000256" key="5">
    <source>
        <dbReference type="ARBA" id="ARBA00023157"/>
    </source>
</evidence>
<dbReference type="FunFam" id="2.40.10.10:FF:000002">
    <property type="entry name" value="Transmembrane protease serine"/>
    <property type="match status" value="1"/>
</dbReference>
<dbReference type="SUPFAM" id="SSF50494">
    <property type="entry name" value="Trypsin-like serine proteases"/>
    <property type="match status" value="1"/>
</dbReference>
<keyword evidence="9" id="KW-0964">Secreted</keyword>
<organism evidence="12 13">
    <name type="scientific">Oryctes borbonicus</name>
    <dbReference type="NCBI Taxonomy" id="1629725"/>
    <lineage>
        <taxon>Eukaryota</taxon>
        <taxon>Metazoa</taxon>
        <taxon>Ecdysozoa</taxon>
        <taxon>Arthropoda</taxon>
        <taxon>Hexapoda</taxon>
        <taxon>Insecta</taxon>
        <taxon>Pterygota</taxon>
        <taxon>Neoptera</taxon>
        <taxon>Endopterygota</taxon>
        <taxon>Coleoptera</taxon>
        <taxon>Polyphaga</taxon>
        <taxon>Scarabaeiformia</taxon>
        <taxon>Scarabaeidae</taxon>
        <taxon>Dynastinae</taxon>
        <taxon>Oryctes</taxon>
    </lineage>
</organism>
<accession>A0A0T6AZY2</accession>
<proteinExistence type="inferred from homology"/>
<dbReference type="FunFam" id="2.40.10.10:FF:000028">
    <property type="entry name" value="Serine protease easter"/>
    <property type="match status" value="1"/>
</dbReference>
<dbReference type="PRINTS" id="PR00722">
    <property type="entry name" value="CHYMOTRYPSIN"/>
</dbReference>
<dbReference type="InterPro" id="IPR009003">
    <property type="entry name" value="Peptidase_S1_PA"/>
</dbReference>
<evidence type="ECO:0000256" key="9">
    <source>
        <dbReference type="RuleBase" id="RU366078"/>
    </source>
</evidence>
<dbReference type="SMART" id="SM00020">
    <property type="entry name" value="Tryp_SPc"/>
    <property type="match status" value="1"/>
</dbReference>
<evidence type="ECO:0000313" key="12">
    <source>
        <dbReference type="EMBL" id="KRT80413.1"/>
    </source>
</evidence>
<evidence type="ECO:0000256" key="4">
    <source>
        <dbReference type="ARBA" id="ARBA00022825"/>
    </source>
</evidence>
<evidence type="ECO:0000256" key="7">
    <source>
        <dbReference type="ARBA" id="ARBA00024195"/>
    </source>
</evidence>
<dbReference type="CDD" id="cd00190">
    <property type="entry name" value="Tryp_SPc"/>
    <property type="match status" value="1"/>
</dbReference>
<comment type="similarity">
    <text evidence="7 9">Belongs to the peptidase S1 family. CLIP subfamily.</text>
</comment>
<sequence>MWRFLFSCFCLFMFNLCTVQAQVNCRTPNRERGKCIRLSSCAVLYDAVLTKDPKVVKFLRESQCGFSEEPFVCCGSVAFFAPPPTSPRILDRRPYLLTSNQECGYEDVTSKVIGGKVTAPEEFPWTALLGYKNSSGFEQFSCGGTLINERYILTAAHCVKGESIRIAGPLHKVRLGEWNTETDPDCYGGGTVKVCSEKPQDFGIEEAIPHPDYVEEARDRYHDIALIRMDGNARFSKFVRPACVPHPSSEQIAVGDTLEVVGWGKTETGKSSPFKLKVQVPLVAETSCNEIFSRASVYIRSSQLCAGGEKNKDACHGDSGGPLLAQRNNQFYVVGVVSFGAVCGMEGVPGIYTRVSQYRDRIEGNLLP</sequence>
<dbReference type="PROSITE" id="PS00134">
    <property type="entry name" value="TRYPSIN_HIS"/>
    <property type="match status" value="1"/>
</dbReference>
<keyword evidence="6" id="KW-0325">Glycoprotein</keyword>
<protein>
    <recommendedName>
        <fullName evidence="9">CLIP domain-containing serine protease</fullName>
        <ecNumber evidence="8">3.4.21.-</ecNumber>
    </recommendedName>
</protein>
<dbReference type="PROSITE" id="PS00135">
    <property type="entry name" value="TRYPSIN_SER"/>
    <property type="match status" value="1"/>
</dbReference>
<dbReference type="EMBL" id="LJIG01022469">
    <property type="protein sequence ID" value="KRT80413.1"/>
    <property type="molecule type" value="Genomic_DNA"/>
</dbReference>
<dbReference type="Pfam" id="PF12032">
    <property type="entry name" value="CLIP"/>
    <property type="match status" value="1"/>
</dbReference>
<dbReference type="AlphaFoldDB" id="A0A0T6AZY2"/>
<feature type="domain" description="Clip" evidence="11">
    <location>
        <begin position="24"/>
        <end position="74"/>
    </location>
</feature>
<keyword evidence="13" id="KW-1185">Reference proteome</keyword>